<organism evidence="3 4">
    <name type="scientific">Oryza meyeriana var. granulata</name>
    <dbReference type="NCBI Taxonomy" id="110450"/>
    <lineage>
        <taxon>Eukaryota</taxon>
        <taxon>Viridiplantae</taxon>
        <taxon>Streptophyta</taxon>
        <taxon>Embryophyta</taxon>
        <taxon>Tracheophyta</taxon>
        <taxon>Spermatophyta</taxon>
        <taxon>Magnoliopsida</taxon>
        <taxon>Liliopsida</taxon>
        <taxon>Poales</taxon>
        <taxon>Poaceae</taxon>
        <taxon>BOP clade</taxon>
        <taxon>Oryzoideae</taxon>
        <taxon>Oryzeae</taxon>
        <taxon>Oryzinae</taxon>
        <taxon>Oryza</taxon>
        <taxon>Oryza meyeriana</taxon>
    </lineage>
</organism>
<dbReference type="Proteomes" id="UP000479710">
    <property type="component" value="Unassembled WGS sequence"/>
</dbReference>
<evidence type="ECO:0000313" key="4">
    <source>
        <dbReference type="Proteomes" id="UP000479710"/>
    </source>
</evidence>
<feature type="region of interest" description="Disordered" evidence="1">
    <location>
        <begin position="48"/>
        <end position="101"/>
    </location>
</feature>
<feature type="compositionally biased region" description="Low complexity" evidence="1">
    <location>
        <begin position="48"/>
        <end position="66"/>
    </location>
</feature>
<feature type="chain" id="PRO_5026045471" description="Secreted protein" evidence="2">
    <location>
        <begin position="30"/>
        <end position="101"/>
    </location>
</feature>
<comment type="caution">
    <text evidence="3">The sequence shown here is derived from an EMBL/GenBank/DDBJ whole genome shotgun (WGS) entry which is preliminary data.</text>
</comment>
<feature type="compositionally biased region" description="Basic residues" evidence="1">
    <location>
        <begin position="81"/>
        <end position="101"/>
    </location>
</feature>
<sequence>MLRWVGALVVWRPAALVLHEGSWLPGCCSCPLVFLSLQAPALQQPAAGLAGRNSSAASASQGGSSSWPQPQLVRGKEAAAARHKSPPPLGRRRRKEKGICA</sequence>
<name>A0A6G1F215_9ORYZ</name>
<reference evidence="3 4" key="1">
    <citation type="submission" date="2019-11" db="EMBL/GenBank/DDBJ databases">
        <title>Whole genome sequence of Oryza granulata.</title>
        <authorList>
            <person name="Li W."/>
        </authorList>
    </citation>
    <scope>NUCLEOTIDE SEQUENCE [LARGE SCALE GENOMIC DNA]</scope>
    <source>
        <strain evidence="4">cv. Menghai</strain>
        <tissue evidence="3">Leaf</tissue>
    </source>
</reference>
<evidence type="ECO:0000313" key="3">
    <source>
        <dbReference type="EMBL" id="KAF0930913.1"/>
    </source>
</evidence>
<dbReference type="AlphaFoldDB" id="A0A6G1F215"/>
<keyword evidence="2" id="KW-0732">Signal</keyword>
<evidence type="ECO:0000256" key="1">
    <source>
        <dbReference type="SAM" id="MobiDB-lite"/>
    </source>
</evidence>
<protein>
    <recommendedName>
        <fullName evidence="5">Secreted protein</fullName>
    </recommendedName>
</protein>
<gene>
    <name evidence="3" type="ORF">E2562_037125</name>
</gene>
<proteinExistence type="predicted"/>
<keyword evidence="4" id="KW-1185">Reference proteome</keyword>
<evidence type="ECO:0008006" key="5">
    <source>
        <dbReference type="Google" id="ProtNLM"/>
    </source>
</evidence>
<feature type="signal peptide" evidence="2">
    <location>
        <begin position="1"/>
        <end position="29"/>
    </location>
</feature>
<dbReference type="EMBL" id="SPHZ02000002">
    <property type="protein sequence ID" value="KAF0930913.1"/>
    <property type="molecule type" value="Genomic_DNA"/>
</dbReference>
<accession>A0A6G1F215</accession>
<evidence type="ECO:0000256" key="2">
    <source>
        <dbReference type="SAM" id="SignalP"/>
    </source>
</evidence>